<feature type="domain" description="DUF202" evidence="6">
    <location>
        <begin position="22"/>
        <end position="82"/>
    </location>
</feature>
<evidence type="ECO:0000313" key="7">
    <source>
        <dbReference type="EMBL" id="GGB89581.1"/>
    </source>
</evidence>
<sequence length="125" mass="13594">MSEGEAQTEELAEDRTDLAEDRTVLAIERTFGGWMRTAFGAIGIGLAFQGLFGKLDPPWLARIIATVFILLGAMIAITAERRASIGLKRMTSHKVDGSQPPKLRWIAYSVALGGLALIAAFWFQG</sequence>
<keyword evidence="3 5" id="KW-1133">Transmembrane helix</keyword>
<protein>
    <recommendedName>
        <fullName evidence="6">DUF202 domain-containing protein</fullName>
    </recommendedName>
</protein>
<accession>A0A916X326</accession>
<evidence type="ECO:0000256" key="2">
    <source>
        <dbReference type="ARBA" id="ARBA00022692"/>
    </source>
</evidence>
<dbReference type="AlphaFoldDB" id="A0A916X326"/>
<evidence type="ECO:0000256" key="1">
    <source>
        <dbReference type="ARBA" id="ARBA00004127"/>
    </source>
</evidence>
<dbReference type="EMBL" id="BMHK01000002">
    <property type="protein sequence ID" value="GGB89581.1"/>
    <property type="molecule type" value="Genomic_DNA"/>
</dbReference>
<proteinExistence type="predicted"/>
<keyword evidence="4 5" id="KW-0472">Membrane</keyword>
<feature type="transmembrane region" description="Helical" evidence="5">
    <location>
        <begin position="34"/>
        <end position="53"/>
    </location>
</feature>
<keyword evidence="8" id="KW-1185">Reference proteome</keyword>
<evidence type="ECO:0000259" key="6">
    <source>
        <dbReference type="Pfam" id="PF02656"/>
    </source>
</evidence>
<feature type="transmembrane region" description="Helical" evidence="5">
    <location>
        <begin position="105"/>
        <end position="123"/>
    </location>
</feature>
<name>A0A916X326_9SPHN</name>
<dbReference type="InterPro" id="IPR003807">
    <property type="entry name" value="DUF202"/>
</dbReference>
<gene>
    <name evidence="7" type="ORF">GCM10011494_04920</name>
</gene>
<evidence type="ECO:0000256" key="3">
    <source>
        <dbReference type="ARBA" id="ARBA00022989"/>
    </source>
</evidence>
<reference evidence="7" key="2">
    <citation type="submission" date="2020-09" db="EMBL/GenBank/DDBJ databases">
        <authorList>
            <person name="Sun Q."/>
            <person name="Zhou Y."/>
        </authorList>
    </citation>
    <scope>NUCLEOTIDE SEQUENCE</scope>
    <source>
        <strain evidence="7">CGMCC 1.15095</strain>
    </source>
</reference>
<comment type="caution">
    <text evidence="7">The sequence shown here is derived from an EMBL/GenBank/DDBJ whole genome shotgun (WGS) entry which is preliminary data.</text>
</comment>
<keyword evidence="2 5" id="KW-0812">Transmembrane</keyword>
<feature type="transmembrane region" description="Helical" evidence="5">
    <location>
        <begin position="59"/>
        <end position="79"/>
    </location>
</feature>
<reference evidence="7" key="1">
    <citation type="journal article" date="2014" name="Int. J. Syst. Evol. Microbiol.">
        <title>Complete genome sequence of Corynebacterium casei LMG S-19264T (=DSM 44701T), isolated from a smear-ripened cheese.</title>
        <authorList>
            <consortium name="US DOE Joint Genome Institute (JGI-PGF)"/>
            <person name="Walter F."/>
            <person name="Albersmeier A."/>
            <person name="Kalinowski J."/>
            <person name="Ruckert C."/>
        </authorList>
    </citation>
    <scope>NUCLEOTIDE SEQUENCE</scope>
    <source>
        <strain evidence="7">CGMCC 1.15095</strain>
    </source>
</reference>
<evidence type="ECO:0000256" key="5">
    <source>
        <dbReference type="SAM" id="Phobius"/>
    </source>
</evidence>
<organism evidence="7 8">
    <name type="scientific">Novosphingobium endophyticum</name>
    <dbReference type="NCBI Taxonomy" id="1955250"/>
    <lineage>
        <taxon>Bacteria</taxon>
        <taxon>Pseudomonadati</taxon>
        <taxon>Pseudomonadota</taxon>
        <taxon>Alphaproteobacteria</taxon>
        <taxon>Sphingomonadales</taxon>
        <taxon>Sphingomonadaceae</taxon>
        <taxon>Novosphingobium</taxon>
    </lineage>
</organism>
<evidence type="ECO:0000256" key="4">
    <source>
        <dbReference type="ARBA" id="ARBA00023136"/>
    </source>
</evidence>
<dbReference type="GO" id="GO:0012505">
    <property type="term" value="C:endomembrane system"/>
    <property type="evidence" value="ECO:0007669"/>
    <property type="project" value="UniProtKB-SubCell"/>
</dbReference>
<dbReference type="RefSeq" id="WP_188767989.1">
    <property type="nucleotide sequence ID" value="NZ_BMHK01000002.1"/>
</dbReference>
<dbReference type="Pfam" id="PF02656">
    <property type="entry name" value="DUF202"/>
    <property type="match status" value="1"/>
</dbReference>
<evidence type="ECO:0000313" key="8">
    <source>
        <dbReference type="Proteomes" id="UP000608154"/>
    </source>
</evidence>
<dbReference type="Proteomes" id="UP000608154">
    <property type="component" value="Unassembled WGS sequence"/>
</dbReference>
<comment type="subcellular location">
    <subcellularLocation>
        <location evidence="1">Endomembrane system</location>
        <topology evidence="1">Multi-pass membrane protein</topology>
    </subcellularLocation>
</comment>